<evidence type="ECO:0000256" key="1">
    <source>
        <dbReference type="SAM" id="Phobius"/>
    </source>
</evidence>
<sequence length="87" mass="9746">MRHVKCRTPQAVVPVQRFNGDVQMARMITWAALALVRDVVPGFDNLSTQLRIGPQKGRRQLRRRQSQILRSLSLGILSAALAAARNI</sequence>
<keyword evidence="1" id="KW-1133">Transmembrane helix</keyword>
<evidence type="ECO:0000313" key="2">
    <source>
        <dbReference type="EMBL" id="KAF6840726.1"/>
    </source>
</evidence>
<dbReference type="AlphaFoldDB" id="A0A8H6U5C0"/>
<feature type="transmembrane region" description="Helical" evidence="1">
    <location>
        <begin position="68"/>
        <end position="84"/>
    </location>
</feature>
<organism evidence="2 3">
    <name type="scientific">Colletotrichum musicola</name>
    <dbReference type="NCBI Taxonomy" id="2175873"/>
    <lineage>
        <taxon>Eukaryota</taxon>
        <taxon>Fungi</taxon>
        <taxon>Dikarya</taxon>
        <taxon>Ascomycota</taxon>
        <taxon>Pezizomycotina</taxon>
        <taxon>Sordariomycetes</taxon>
        <taxon>Hypocreomycetidae</taxon>
        <taxon>Glomerellales</taxon>
        <taxon>Glomerellaceae</taxon>
        <taxon>Colletotrichum</taxon>
        <taxon>Colletotrichum orchidearum species complex</taxon>
    </lineage>
</organism>
<keyword evidence="3" id="KW-1185">Reference proteome</keyword>
<evidence type="ECO:0000313" key="3">
    <source>
        <dbReference type="Proteomes" id="UP000639643"/>
    </source>
</evidence>
<proteinExistence type="predicted"/>
<accession>A0A8H6U5C0</accession>
<gene>
    <name evidence="2" type="ORF">CMUS01_03823</name>
</gene>
<keyword evidence="1" id="KW-0812">Transmembrane</keyword>
<dbReference type="Proteomes" id="UP000639643">
    <property type="component" value="Unassembled WGS sequence"/>
</dbReference>
<comment type="caution">
    <text evidence="2">The sequence shown here is derived from an EMBL/GenBank/DDBJ whole genome shotgun (WGS) entry which is preliminary data.</text>
</comment>
<keyword evidence="1" id="KW-0472">Membrane</keyword>
<reference evidence="2" key="1">
    <citation type="journal article" date="2020" name="Phytopathology">
        <title>Genome Sequence Resources of Colletotrichum truncatum, C. plurivorum, C. musicola, and C. sojae: Four Species Pathogenic to Soybean (Glycine max).</title>
        <authorList>
            <person name="Rogerio F."/>
            <person name="Boufleur T.R."/>
            <person name="Ciampi-Guillardi M."/>
            <person name="Sukno S.A."/>
            <person name="Thon M.R."/>
            <person name="Massola Junior N.S."/>
            <person name="Baroncelli R."/>
        </authorList>
    </citation>
    <scope>NUCLEOTIDE SEQUENCE</scope>
    <source>
        <strain evidence="2">LFN0074</strain>
    </source>
</reference>
<protein>
    <submittedName>
        <fullName evidence="2">Uncharacterized protein</fullName>
    </submittedName>
</protein>
<name>A0A8H6U5C0_9PEZI</name>
<dbReference type="EMBL" id="WIGM01000097">
    <property type="protein sequence ID" value="KAF6840726.1"/>
    <property type="molecule type" value="Genomic_DNA"/>
</dbReference>